<evidence type="ECO:0000313" key="2">
    <source>
        <dbReference type="Proteomes" id="UP000555448"/>
    </source>
</evidence>
<dbReference type="Gene3D" id="2.60.120.10">
    <property type="entry name" value="Jelly Rolls"/>
    <property type="match status" value="1"/>
</dbReference>
<keyword evidence="2" id="KW-1185">Reference proteome</keyword>
<accession>A0A7W7K6Y3</accession>
<keyword evidence="1" id="KW-0223">Dioxygenase</keyword>
<proteinExistence type="predicted"/>
<protein>
    <submittedName>
        <fullName evidence="1">Quercetin dioxygenase-like cupin family protein</fullName>
    </submittedName>
</protein>
<dbReference type="InterPro" id="IPR014710">
    <property type="entry name" value="RmlC-like_jellyroll"/>
</dbReference>
<organism evidence="1 2">
    <name type="scientific">Novosphingobium chloroacetimidivorans</name>
    <dbReference type="NCBI Taxonomy" id="1428314"/>
    <lineage>
        <taxon>Bacteria</taxon>
        <taxon>Pseudomonadati</taxon>
        <taxon>Pseudomonadota</taxon>
        <taxon>Alphaproteobacteria</taxon>
        <taxon>Sphingomonadales</taxon>
        <taxon>Sphingomonadaceae</taxon>
        <taxon>Novosphingobium</taxon>
    </lineage>
</organism>
<reference evidence="1 2" key="1">
    <citation type="submission" date="2020-08" db="EMBL/GenBank/DDBJ databases">
        <title>Functional genomics of gut bacteria from endangered species of beetles.</title>
        <authorList>
            <person name="Carlos-Shanley C."/>
        </authorList>
    </citation>
    <scope>NUCLEOTIDE SEQUENCE [LARGE SCALE GENOMIC DNA]</scope>
    <source>
        <strain evidence="1 2">S00245</strain>
    </source>
</reference>
<sequence>MMAAPGDLRTHPVHLGLGAKAIPQPEFAGMAWYEAYAARTAADGAEGRLVSLYDFAESWDSWEMHPAGDELVVCIAGEMTLIQVLPNGAFHSEPLQAGQYAINPAGTWHTADLAGPATALFVTAGQGTQHRRR</sequence>
<keyword evidence="1" id="KW-0560">Oxidoreductase</keyword>
<comment type="caution">
    <text evidence="1">The sequence shown here is derived from an EMBL/GenBank/DDBJ whole genome shotgun (WGS) entry which is preliminary data.</text>
</comment>
<name>A0A7W7K6Y3_9SPHN</name>
<gene>
    <name evidence="1" type="ORF">HNO88_000628</name>
</gene>
<dbReference type="EMBL" id="JACHLR010000002">
    <property type="protein sequence ID" value="MBB4857321.1"/>
    <property type="molecule type" value="Genomic_DNA"/>
</dbReference>
<evidence type="ECO:0000313" key="1">
    <source>
        <dbReference type="EMBL" id="MBB4857321.1"/>
    </source>
</evidence>
<dbReference type="SUPFAM" id="SSF51182">
    <property type="entry name" value="RmlC-like cupins"/>
    <property type="match status" value="1"/>
</dbReference>
<dbReference type="InterPro" id="IPR011051">
    <property type="entry name" value="RmlC_Cupin_sf"/>
</dbReference>
<dbReference type="Proteomes" id="UP000555448">
    <property type="component" value="Unassembled WGS sequence"/>
</dbReference>
<dbReference type="GO" id="GO:0051213">
    <property type="term" value="F:dioxygenase activity"/>
    <property type="evidence" value="ECO:0007669"/>
    <property type="project" value="UniProtKB-KW"/>
</dbReference>
<dbReference type="AlphaFoldDB" id="A0A7W7K6Y3"/>